<name>A0A645EG78_9ZZZZ</name>
<organism evidence="1">
    <name type="scientific">bioreactor metagenome</name>
    <dbReference type="NCBI Taxonomy" id="1076179"/>
    <lineage>
        <taxon>unclassified sequences</taxon>
        <taxon>metagenomes</taxon>
        <taxon>ecological metagenomes</taxon>
    </lineage>
</organism>
<reference evidence="1" key="1">
    <citation type="submission" date="2019-08" db="EMBL/GenBank/DDBJ databases">
        <authorList>
            <person name="Kucharzyk K."/>
            <person name="Murdoch R.W."/>
            <person name="Higgins S."/>
            <person name="Loffler F."/>
        </authorList>
    </citation>
    <scope>NUCLEOTIDE SEQUENCE</scope>
</reference>
<comment type="caution">
    <text evidence="1">The sequence shown here is derived from an EMBL/GenBank/DDBJ whole genome shotgun (WGS) entry which is preliminary data.</text>
</comment>
<dbReference type="EMBL" id="VSSQ01045843">
    <property type="protein sequence ID" value="MPM99763.1"/>
    <property type="molecule type" value="Genomic_DNA"/>
</dbReference>
<protein>
    <submittedName>
        <fullName evidence="1">Uncharacterized protein</fullName>
    </submittedName>
</protein>
<evidence type="ECO:0000313" key="1">
    <source>
        <dbReference type="EMBL" id="MPM99763.1"/>
    </source>
</evidence>
<dbReference type="AlphaFoldDB" id="A0A645EG78"/>
<sequence length="68" mass="7084">MVFHIIEPICLNNSPPAIAGHKLVVSEKGDILSPNKAPEITAPAISPGGNPILMPIPIMARPAEPAEP</sequence>
<gene>
    <name evidence="1" type="ORF">SDC9_146957</name>
</gene>
<proteinExistence type="predicted"/>
<accession>A0A645EG78</accession>